<reference evidence="2" key="2">
    <citation type="submission" date="2022-06" db="UniProtKB">
        <authorList>
            <consortium name="EnsemblMetazoa"/>
        </authorList>
    </citation>
    <scope>IDENTIFICATION</scope>
    <source>
        <strain evidence="2">DF5081</strain>
    </source>
</reference>
<protein>
    <submittedName>
        <fullName evidence="2">Ig-like domain-containing protein</fullName>
    </submittedName>
</protein>
<dbReference type="Gene3D" id="2.60.40.10">
    <property type="entry name" value="Immunoglobulins"/>
    <property type="match status" value="1"/>
</dbReference>
<accession>A0A8R1IKR9</accession>
<dbReference type="Proteomes" id="UP000005237">
    <property type="component" value="Unassembled WGS sequence"/>
</dbReference>
<dbReference type="AlphaFoldDB" id="A0A8R1IKR9"/>
<name>A0A8R1IKR9_CAEJA</name>
<keyword evidence="3" id="KW-1185">Reference proteome</keyword>
<dbReference type="PROSITE" id="PS50835">
    <property type="entry name" value="IG_LIKE"/>
    <property type="match status" value="1"/>
</dbReference>
<reference evidence="3" key="1">
    <citation type="submission" date="2010-08" db="EMBL/GenBank/DDBJ databases">
        <authorList>
            <consortium name="Caenorhabditis japonica Sequencing Consortium"/>
            <person name="Wilson R.K."/>
        </authorList>
    </citation>
    <scope>NUCLEOTIDE SEQUENCE [LARGE SCALE GENOMIC DNA]</scope>
    <source>
        <strain evidence="3">DF5081</strain>
    </source>
</reference>
<evidence type="ECO:0000313" key="3">
    <source>
        <dbReference type="Proteomes" id="UP000005237"/>
    </source>
</evidence>
<organism evidence="2 3">
    <name type="scientific">Caenorhabditis japonica</name>
    <dbReference type="NCBI Taxonomy" id="281687"/>
    <lineage>
        <taxon>Eukaryota</taxon>
        <taxon>Metazoa</taxon>
        <taxon>Ecdysozoa</taxon>
        <taxon>Nematoda</taxon>
        <taxon>Chromadorea</taxon>
        <taxon>Rhabditida</taxon>
        <taxon>Rhabditina</taxon>
        <taxon>Rhabditomorpha</taxon>
        <taxon>Rhabditoidea</taxon>
        <taxon>Rhabditidae</taxon>
        <taxon>Peloderinae</taxon>
        <taxon>Caenorhabditis</taxon>
    </lineage>
</organism>
<proteinExistence type="predicted"/>
<dbReference type="SUPFAM" id="SSF48726">
    <property type="entry name" value="Immunoglobulin"/>
    <property type="match status" value="1"/>
</dbReference>
<evidence type="ECO:0000313" key="2">
    <source>
        <dbReference type="EnsemblMetazoa" id="CJA33483.1"/>
    </source>
</evidence>
<feature type="domain" description="Ig-like" evidence="1">
    <location>
        <begin position="235"/>
        <end position="274"/>
    </location>
</feature>
<dbReference type="InterPro" id="IPR013783">
    <property type="entry name" value="Ig-like_fold"/>
</dbReference>
<dbReference type="CDD" id="cd00096">
    <property type="entry name" value="Ig"/>
    <property type="match status" value="1"/>
</dbReference>
<sequence>MEMEYGKGGGPHFTTYRTYYIIRTVHLDGFDESDESVQYEVTTGVGRHFVLRRPSLLASRNLDISYSWYRNSNQVTPDATHFVTADGDLVVTGVKTGDFGTYKLMASSNDLTEIVSKEYTVNDNGLSPPLQNSVSIIYFPTDRTIIETLMPHDEVFDCVTSLGSKDDVRIRWFLNNQVISGSEVGMATSLNGRRLVISNPSGFTRGEHKLECRAETAMGRSSDQKAIYLTFISRPVLKELAKEVHRTVGSNLSLKCGVKRKNPSDIKWYKNGLM</sequence>
<dbReference type="EnsemblMetazoa" id="CJA33483.1">
    <property type="protein sequence ID" value="CJA33483.1"/>
    <property type="gene ID" value="WBGene00209330"/>
</dbReference>
<dbReference type="InterPro" id="IPR007110">
    <property type="entry name" value="Ig-like_dom"/>
</dbReference>
<evidence type="ECO:0000259" key="1">
    <source>
        <dbReference type="PROSITE" id="PS50835"/>
    </source>
</evidence>
<dbReference type="InterPro" id="IPR036179">
    <property type="entry name" value="Ig-like_dom_sf"/>
</dbReference>